<dbReference type="EMBL" id="FQ378034">
    <property type="protein sequence ID" value="CBX25420.1"/>
    <property type="molecule type" value="Genomic_DNA"/>
</dbReference>
<dbReference type="InterPro" id="IPR046348">
    <property type="entry name" value="SIS_dom_sf"/>
</dbReference>
<dbReference type="SUPFAM" id="SSF53697">
    <property type="entry name" value="SIS domain"/>
    <property type="match status" value="1"/>
</dbReference>
<feature type="domain" description="SIS" evidence="2">
    <location>
        <begin position="192"/>
        <end position="335"/>
    </location>
</feature>
<dbReference type="AlphaFoldDB" id="G2XMM9"/>
<protein>
    <submittedName>
        <fullName evidence="3">Hypothetical_protein</fullName>
    </submittedName>
</protein>
<dbReference type="Gene3D" id="3.40.50.10490">
    <property type="entry name" value="Glucose-6-phosphate isomerase like protein, domain 1"/>
    <property type="match status" value="2"/>
</dbReference>
<dbReference type="CDD" id="cd05008">
    <property type="entry name" value="SIS_GlmS_GlmD_1"/>
    <property type="match status" value="1"/>
</dbReference>
<dbReference type="InterPro" id="IPR001347">
    <property type="entry name" value="SIS_dom"/>
</dbReference>
<dbReference type="PROSITE" id="PS51464">
    <property type="entry name" value="SIS"/>
    <property type="match status" value="2"/>
</dbReference>
<reference evidence="3" key="1">
    <citation type="submission" date="2010-10" db="EMBL/GenBank/DDBJ databases">
        <authorList>
            <person name="Genoscope - CEA"/>
        </authorList>
    </citation>
    <scope>NUCLEOTIDE SEQUENCE</scope>
</reference>
<dbReference type="GO" id="GO:0006047">
    <property type="term" value="P:UDP-N-acetylglucosamine metabolic process"/>
    <property type="evidence" value="ECO:0007669"/>
    <property type="project" value="TreeGrafter"/>
</dbReference>
<name>G2XMM9_ORYGL</name>
<dbReference type="InterPro" id="IPR035490">
    <property type="entry name" value="GlmS/FrlB_SIS"/>
</dbReference>
<dbReference type="InterPro" id="IPR035466">
    <property type="entry name" value="GlmS/AgaS_SIS"/>
</dbReference>
<dbReference type="GO" id="GO:0006002">
    <property type="term" value="P:fructose 6-phosphate metabolic process"/>
    <property type="evidence" value="ECO:0007669"/>
    <property type="project" value="TreeGrafter"/>
</dbReference>
<evidence type="ECO:0000259" key="2">
    <source>
        <dbReference type="PROSITE" id="PS51464"/>
    </source>
</evidence>
<gene>
    <name evidence="3" type="primary">Ogl11g0031P10_13</name>
</gene>
<dbReference type="GO" id="GO:0004360">
    <property type="term" value="F:glutamine-fructose-6-phosphate transaminase (isomerizing) activity"/>
    <property type="evidence" value="ECO:0007669"/>
    <property type="project" value="UniProtKB-ARBA"/>
</dbReference>
<sequence length="345" mass="37098">MRGRVKDSGVLLGGLKEKEYLKTIRRSRRLVFIGCGTSYNAALAARPFVEELTGIIPVTMEVASDLLDRQGPIYREDTAFFVSQSGETADTLLALDYALENGALCVGITNTVGSTLSRRTHCGVHINAGCEIGVASTKAYTSQIVVMVMVALAVGSDQISTQVRRQAIISGLSNLPSNVSEVLKLDTEMKELASSLIDSESLLVFGRGYNYATALEGALKVKEVALMHSEGMLAGEMKHGPLALVDENLPIIVIATRDACFSKQQSVIQQLLSRKGRLIVMCSKGDASAVCPSGSCRVIEVPEVADCLQPVINIIPLQLLAYHLTVLRGFDVDQPRNLAKSVTTQ</sequence>
<feature type="domain" description="SIS" evidence="2">
    <location>
        <begin position="20"/>
        <end position="160"/>
    </location>
</feature>
<dbReference type="PANTHER" id="PTHR10937">
    <property type="entry name" value="GLUCOSAMINE--FRUCTOSE-6-PHOSPHATE AMINOTRANSFERASE, ISOMERIZING"/>
    <property type="match status" value="1"/>
</dbReference>
<dbReference type="CDD" id="cd05009">
    <property type="entry name" value="SIS_GlmS_GlmD_2"/>
    <property type="match status" value="1"/>
</dbReference>
<dbReference type="GO" id="GO:0097367">
    <property type="term" value="F:carbohydrate derivative binding"/>
    <property type="evidence" value="ECO:0007669"/>
    <property type="project" value="InterPro"/>
</dbReference>
<dbReference type="Pfam" id="PF01380">
    <property type="entry name" value="SIS"/>
    <property type="match status" value="2"/>
</dbReference>
<accession>G2XMM9</accession>
<organism evidence="3">
    <name type="scientific">Oryza glaberrima</name>
    <name type="common">African rice</name>
    <dbReference type="NCBI Taxonomy" id="4538"/>
    <lineage>
        <taxon>Eukaryota</taxon>
        <taxon>Viridiplantae</taxon>
        <taxon>Streptophyta</taxon>
        <taxon>Embryophyta</taxon>
        <taxon>Tracheophyta</taxon>
        <taxon>Spermatophyta</taxon>
        <taxon>Magnoliopsida</taxon>
        <taxon>Liliopsida</taxon>
        <taxon>Poales</taxon>
        <taxon>Poaceae</taxon>
        <taxon>BOP clade</taxon>
        <taxon>Oryzoideae</taxon>
        <taxon>Oryzeae</taxon>
        <taxon>Oryzinae</taxon>
        <taxon>Oryza</taxon>
    </lineage>
</organism>
<proteinExistence type="predicted"/>
<evidence type="ECO:0000313" key="3">
    <source>
        <dbReference type="EMBL" id="CBX25420.1"/>
    </source>
</evidence>
<keyword evidence="1" id="KW-0677">Repeat</keyword>
<dbReference type="GO" id="GO:0006487">
    <property type="term" value="P:protein N-linked glycosylation"/>
    <property type="evidence" value="ECO:0007669"/>
    <property type="project" value="TreeGrafter"/>
</dbReference>
<dbReference type="PANTHER" id="PTHR10937:SF0">
    <property type="entry name" value="GLUTAMINE--FRUCTOSE-6-PHOSPHATE TRANSAMINASE (ISOMERIZING)"/>
    <property type="match status" value="1"/>
</dbReference>
<dbReference type="FunFam" id="3.40.50.10490:FF:000002">
    <property type="entry name" value="Glutamine--fructose-6-phosphate aminotransferase [isomerizing]"/>
    <property type="match status" value="1"/>
</dbReference>
<dbReference type="GO" id="GO:0046349">
    <property type="term" value="P:amino sugar biosynthetic process"/>
    <property type="evidence" value="ECO:0007669"/>
    <property type="project" value="UniProtKB-ARBA"/>
</dbReference>
<dbReference type="FunFam" id="3.40.50.10490:FF:000001">
    <property type="entry name" value="Glutamine--fructose-6-phosphate aminotransferase [isomerizing]"/>
    <property type="match status" value="1"/>
</dbReference>
<evidence type="ECO:0000256" key="1">
    <source>
        <dbReference type="ARBA" id="ARBA00022737"/>
    </source>
</evidence>